<proteinExistence type="predicted"/>
<comment type="caution">
    <text evidence="1">The sequence shown here is derived from an EMBL/GenBank/DDBJ whole genome shotgun (WGS) entry which is preliminary data.</text>
</comment>
<dbReference type="EMBL" id="BAAAQX010000002">
    <property type="protein sequence ID" value="GAA2205419.1"/>
    <property type="molecule type" value="Genomic_DNA"/>
</dbReference>
<sequence>MTSPNSATPISQFRSRGLRKAPVKKLRSACTTMAARKISVAQWCICRISRPPRTSKLISSDEAYASLIVTPFSGT</sequence>
<protein>
    <submittedName>
        <fullName evidence="1">Uncharacterized protein</fullName>
    </submittedName>
</protein>
<dbReference type="Proteomes" id="UP001499843">
    <property type="component" value="Unassembled WGS sequence"/>
</dbReference>
<organism evidence="1 2">
    <name type="scientific">Nonomuraea monospora</name>
    <dbReference type="NCBI Taxonomy" id="568818"/>
    <lineage>
        <taxon>Bacteria</taxon>
        <taxon>Bacillati</taxon>
        <taxon>Actinomycetota</taxon>
        <taxon>Actinomycetes</taxon>
        <taxon>Streptosporangiales</taxon>
        <taxon>Streptosporangiaceae</taxon>
        <taxon>Nonomuraea</taxon>
    </lineage>
</organism>
<evidence type="ECO:0000313" key="2">
    <source>
        <dbReference type="Proteomes" id="UP001499843"/>
    </source>
</evidence>
<accession>A0ABN3C9B9</accession>
<keyword evidence="2" id="KW-1185">Reference proteome</keyword>
<name>A0ABN3C9B9_9ACTN</name>
<evidence type="ECO:0000313" key="1">
    <source>
        <dbReference type="EMBL" id="GAA2205419.1"/>
    </source>
</evidence>
<reference evidence="1 2" key="1">
    <citation type="journal article" date="2019" name="Int. J. Syst. Evol. Microbiol.">
        <title>The Global Catalogue of Microorganisms (GCM) 10K type strain sequencing project: providing services to taxonomists for standard genome sequencing and annotation.</title>
        <authorList>
            <consortium name="The Broad Institute Genomics Platform"/>
            <consortium name="The Broad Institute Genome Sequencing Center for Infectious Disease"/>
            <person name="Wu L."/>
            <person name="Ma J."/>
        </authorList>
    </citation>
    <scope>NUCLEOTIDE SEQUENCE [LARGE SCALE GENOMIC DNA]</scope>
    <source>
        <strain evidence="1 2">JCM 16114</strain>
    </source>
</reference>
<gene>
    <name evidence="1" type="ORF">GCM10009850_008770</name>
</gene>